<dbReference type="EMBL" id="CP107567">
    <property type="protein sequence ID" value="UYQ61944.1"/>
    <property type="molecule type" value="Genomic_DNA"/>
</dbReference>
<proteinExistence type="predicted"/>
<keyword evidence="2" id="KW-1185">Reference proteome</keyword>
<evidence type="ECO:0000313" key="1">
    <source>
        <dbReference type="EMBL" id="UYQ61944.1"/>
    </source>
</evidence>
<dbReference type="RefSeq" id="WP_264243173.1">
    <property type="nucleotide sequence ID" value="NZ_CP107567.1"/>
</dbReference>
<sequence>MTHAHTLRDAVAAVGDADGAMRFVTWFTTRWTRPPARGDEFGPEEIAAAEQRLGLRLPGALARLYERVGRHEPTNRQDRLLSPDRLVTDDGVLVFRVENQHW</sequence>
<evidence type="ECO:0000313" key="2">
    <source>
        <dbReference type="Proteomes" id="UP001163878"/>
    </source>
</evidence>
<dbReference type="Proteomes" id="UP001163878">
    <property type="component" value="Chromosome"/>
</dbReference>
<organism evidence="1 2">
    <name type="scientific">Streptomyces peucetius</name>
    <dbReference type="NCBI Taxonomy" id="1950"/>
    <lineage>
        <taxon>Bacteria</taxon>
        <taxon>Bacillati</taxon>
        <taxon>Actinomycetota</taxon>
        <taxon>Actinomycetes</taxon>
        <taxon>Kitasatosporales</taxon>
        <taxon>Streptomycetaceae</taxon>
        <taxon>Streptomyces</taxon>
    </lineage>
</organism>
<gene>
    <name evidence="1" type="ORF">OGH68_10865</name>
</gene>
<name>A0ABY6I5C5_STRPE</name>
<accession>A0ABY6I5C5</accession>
<reference evidence="1" key="1">
    <citation type="submission" date="2022-10" db="EMBL/GenBank/DDBJ databases">
        <title>Cytochrome P450 Catalyzes Benzene Ring Formation in the Biosynthesis of Trialkyl-Substituted Aromatic Polyketides.</title>
        <authorList>
            <person name="Zhao E."/>
            <person name="Ge H."/>
        </authorList>
    </citation>
    <scope>NUCLEOTIDE SEQUENCE</scope>
    <source>
        <strain evidence="1">NA0869</strain>
    </source>
</reference>
<protein>
    <submittedName>
        <fullName evidence="1">SMI1/KNR4 family protein</fullName>
    </submittedName>
</protein>